<evidence type="ECO:0000313" key="2">
    <source>
        <dbReference type="EMBL" id="GIE67746.1"/>
    </source>
</evidence>
<keyword evidence="1" id="KW-0812">Transmembrane</keyword>
<dbReference type="Pfam" id="PF22564">
    <property type="entry name" value="HAAS"/>
    <property type="match status" value="1"/>
</dbReference>
<evidence type="ECO:0000313" key="3">
    <source>
        <dbReference type="Proteomes" id="UP000624709"/>
    </source>
</evidence>
<dbReference type="Proteomes" id="UP000624709">
    <property type="component" value="Unassembled WGS sequence"/>
</dbReference>
<feature type="transmembrane region" description="Helical" evidence="1">
    <location>
        <begin position="113"/>
        <end position="134"/>
    </location>
</feature>
<comment type="caution">
    <text evidence="2">The sequence shown here is derived from an EMBL/GenBank/DDBJ whole genome shotgun (WGS) entry which is preliminary data.</text>
</comment>
<dbReference type="EMBL" id="BOMS01000051">
    <property type="protein sequence ID" value="GIE67746.1"/>
    <property type="molecule type" value="Genomic_DNA"/>
</dbReference>
<gene>
    <name evidence="2" type="ORF">Apa02nite_038540</name>
</gene>
<reference evidence="2 3" key="1">
    <citation type="submission" date="2021-01" db="EMBL/GenBank/DDBJ databases">
        <title>Whole genome shotgun sequence of Actinoplanes palleronii NBRC 14916.</title>
        <authorList>
            <person name="Komaki H."/>
            <person name="Tamura T."/>
        </authorList>
    </citation>
    <scope>NUCLEOTIDE SEQUENCE [LARGE SCALE GENOMIC DNA]</scope>
    <source>
        <strain evidence="2 3">NBRC 14916</strain>
    </source>
</reference>
<keyword evidence="1" id="KW-0472">Membrane</keyword>
<keyword evidence="1" id="KW-1133">Transmembrane helix</keyword>
<sequence length="156" mass="16298">MKPDQTDVVTEYLREVELRLSGLPLLQRRELLADLAAHIESERADRNAISEGALIEILERLGSPEVVAAAAYEEAGAFSAPSGGAFGGAPVGPPPVAPPPFIRPAPAAPRRNLWIFTVLAVVGVVVVLCLGMALTMSRDAGPAEQGPPQPAPTASF</sequence>
<proteinExistence type="predicted"/>
<organism evidence="2 3">
    <name type="scientific">Actinoplanes palleronii</name>
    <dbReference type="NCBI Taxonomy" id="113570"/>
    <lineage>
        <taxon>Bacteria</taxon>
        <taxon>Bacillati</taxon>
        <taxon>Actinomycetota</taxon>
        <taxon>Actinomycetes</taxon>
        <taxon>Micromonosporales</taxon>
        <taxon>Micromonosporaceae</taxon>
        <taxon>Actinoplanes</taxon>
    </lineage>
</organism>
<evidence type="ECO:0000256" key="1">
    <source>
        <dbReference type="SAM" id="Phobius"/>
    </source>
</evidence>
<protein>
    <submittedName>
        <fullName evidence="2">Uncharacterized protein</fullName>
    </submittedName>
</protein>
<name>A0ABQ4BAR4_9ACTN</name>
<accession>A0ABQ4BAR4</accession>
<dbReference type="RefSeq" id="WP_203826202.1">
    <property type="nucleotide sequence ID" value="NZ_BAAATY010000016.1"/>
</dbReference>
<keyword evidence="3" id="KW-1185">Reference proteome</keyword>